<protein>
    <submittedName>
        <fullName evidence="1">Uncharacterized protein</fullName>
    </submittedName>
</protein>
<dbReference type="RefSeq" id="XP_004183775.1">
    <property type="nucleotide sequence ID" value="XM_004183727.1"/>
</dbReference>
<organism evidence="1 2">
    <name type="scientific">Entamoeba invadens IP1</name>
    <dbReference type="NCBI Taxonomy" id="370355"/>
    <lineage>
        <taxon>Eukaryota</taxon>
        <taxon>Amoebozoa</taxon>
        <taxon>Evosea</taxon>
        <taxon>Archamoebae</taxon>
        <taxon>Mastigamoebida</taxon>
        <taxon>Entamoebidae</taxon>
        <taxon>Entamoeba</taxon>
    </lineage>
</organism>
<dbReference type="VEuPathDB" id="AmoebaDB:EIN_166740"/>
<evidence type="ECO:0000313" key="1">
    <source>
        <dbReference type="EMBL" id="ELP84429.1"/>
    </source>
</evidence>
<gene>
    <name evidence="1" type="ORF">EIN_166740</name>
</gene>
<reference evidence="1 2" key="1">
    <citation type="submission" date="2012-10" db="EMBL/GenBank/DDBJ databases">
        <authorList>
            <person name="Zafar N."/>
            <person name="Inman J."/>
            <person name="Hall N."/>
            <person name="Lorenzi H."/>
            <person name="Caler E."/>
        </authorList>
    </citation>
    <scope>NUCLEOTIDE SEQUENCE [LARGE SCALE GENOMIC DNA]</scope>
    <source>
        <strain evidence="1 2">IP1</strain>
    </source>
</reference>
<sequence>MISIFLIVLVAQAEYLMTTYDEYMNVYQLDKCYYTGSNTYTKYSKDGKKARSYTSTTCDNWVDQGPFELNNNQFFVKNLPEYSAIVYSYLDAKHCTIKGSGPYPIEMLIKPGCVKTSETSSSKSEFVDDWFIKNIYDESETCTGTPTNVVKIGLGICVTDDNGLYYTIRDSAMTYSMLFAMILAFII</sequence>
<proteinExistence type="predicted"/>
<dbReference type="AlphaFoldDB" id="A0A0A1TVI0"/>
<dbReference type="GeneID" id="14883607"/>
<dbReference type="KEGG" id="eiv:EIN_166740"/>
<accession>A0A0A1TVI0</accession>
<dbReference type="Proteomes" id="UP000014680">
    <property type="component" value="Unassembled WGS sequence"/>
</dbReference>
<dbReference type="EMBL" id="KB207112">
    <property type="protein sequence ID" value="ELP84429.1"/>
    <property type="molecule type" value="Genomic_DNA"/>
</dbReference>
<name>A0A0A1TVI0_ENTIV</name>
<evidence type="ECO:0000313" key="2">
    <source>
        <dbReference type="Proteomes" id="UP000014680"/>
    </source>
</evidence>
<keyword evidence="2" id="KW-1185">Reference proteome</keyword>